<dbReference type="PROSITE" id="PS50053">
    <property type="entry name" value="UBIQUITIN_2"/>
    <property type="match status" value="1"/>
</dbReference>
<feature type="domain" description="Ubiquitin-like" evidence="1">
    <location>
        <begin position="97"/>
        <end position="168"/>
    </location>
</feature>
<evidence type="ECO:0000259" key="1">
    <source>
        <dbReference type="PROSITE" id="PS50053"/>
    </source>
</evidence>
<sequence>MKCSKCRLKRLSKEFPLKAVSHLCKHIPTWCLECVIAYLEDKTESNDLVRPGCPECNVILTQKEVDYLTSFWKQASFKLNIPDFSREEVIEVANETGEFYVVLLNGQKYTFRLEETKSVRTLKIALMKKTAIESRMQKLVFKGVELNEIDKSIVSYGIHAGCQIQLVVILDSITKEVSIDNLVFDLHWGFPITGCDFLDGTCLIYAGKSLWRKYDYRSTSYPDINYIRHSGDIMDSTNQRGHHRFTINLNQLPKEVSTLYFVLSTYDYPNIGNFVNPSFQLYFENSPQEHLNNYSIQTTANAQAVIMSYVARSFERWEVIEAGILSDGNVNNYGPIERRILDLEQNMM</sequence>
<dbReference type="OrthoDB" id="2318873at2759"/>
<dbReference type="EMBL" id="WTPW01000293">
    <property type="protein sequence ID" value="KAF0525875.1"/>
    <property type="molecule type" value="Genomic_DNA"/>
</dbReference>
<reference evidence="2 3" key="1">
    <citation type="journal article" date="2019" name="Environ. Microbiol.">
        <title>At the nexus of three kingdoms: the genome of the mycorrhizal fungus Gigaspora margarita provides insights into plant, endobacterial and fungal interactions.</title>
        <authorList>
            <person name="Venice F."/>
            <person name="Ghignone S."/>
            <person name="Salvioli di Fossalunga A."/>
            <person name="Amselem J."/>
            <person name="Novero M."/>
            <person name="Xianan X."/>
            <person name="Sedzielewska Toro K."/>
            <person name="Morin E."/>
            <person name="Lipzen A."/>
            <person name="Grigoriev I.V."/>
            <person name="Henrissat B."/>
            <person name="Martin F.M."/>
            <person name="Bonfante P."/>
        </authorList>
    </citation>
    <scope>NUCLEOTIDE SEQUENCE [LARGE SCALE GENOMIC DNA]</scope>
    <source>
        <strain evidence="2 3">BEG34</strain>
    </source>
</reference>
<dbReference type="InterPro" id="IPR029071">
    <property type="entry name" value="Ubiquitin-like_domsf"/>
</dbReference>
<dbReference type="PANTHER" id="PTHR32097">
    <property type="entry name" value="CAMP-BINDING PROTEIN 1-RELATED"/>
    <property type="match status" value="1"/>
</dbReference>
<dbReference type="SUPFAM" id="SSF54236">
    <property type="entry name" value="Ubiquitin-like"/>
    <property type="match status" value="1"/>
</dbReference>
<keyword evidence="3" id="KW-1185">Reference proteome</keyword>
<evidence type="ECO:0000313" key="3">
    <source>
        <dbReference type="Proteomes" id="UP000439903"/>
    </source>
</evidence>
<organism evidence="2 3">
    <name type="scientific">Gigaspora margarita</name>
    <dbReference type="NCBI Taxonomy" id="4874"/>
    <lineage>
        <taxon>Eukaryota</taxon>
        <taxon>Fungi</taxon>
        <taxon>Fungi incertae sedis</taxon>
        <taxon>Mucoromycota</taxon>
        <taxon>Glomeromycotina</taxon>
        <taxon>Glomeromycetes</taxon>
        <taxon>Diversisporales</taxon>
        <taxon>Gigasporaceae</taxon>
        <taxon>Gigaspora</taxon>
    </lineage>
</organism>
<dbReference type="InterPro" id="IPR051324">
    <property type="entry name" value="Stress/Tellurium_Resist"/>
</dbReference>
<dbReference type="PANTHER" id="PTHR32097:SF17">
    <property type="entry name" value="CAMP-BINDING PROTEIN 1-RELATED"/>
    <property type="match status" value="1"/>
</dbReference>
<gene>
    <name evidence="2" type="ORF">F8M41_014302</name>
</gene>
<dbReference type="AlphaFoldDB" id="A0A8H4ARR5"/>
<dbReference type="Pfam" id="PF02342">
    <property type="entry name" value="TerD"/>
    <property type="match status" value="1"/>
</dbReference>
<dbReference type="SMART" id="SM00213">
    <property type="entry name" value="UBQ"/>
    <property type="match status" value="1"/>
</dbReference>
<evidence type="ECO:0000313" key="2">
    <source>
        <dbReference type="EMBL" id="KAF0525875.1"/>
    </source>
</evidence>
<dbReference type="CDD" id="cd17039">
    <property type="entry name" value="Ubl_ubiquitin_like"/>
    <property type="match status" value="1"/>
</dbReference>
<dbReference type="InterPro" id="IPR000626">
    <property type="entry name" value="Ubiquitin-like_dom"/>
</dbReference>
<protein>
    <submittedName>
        <fullName evidence="2">Tellurium resistance protein terz-like</fullName>
    </submittedName>
</protein>
<accession>A0A8H4ARR5</accession>
<dbReference type="Pfam" id="PF00240">
    <property type="entry name" value="ubiquitin"/>
    <property type="match status" value="1"/>
</dbReference>
<dbReference type="Proteomes" id="UP000439903">
    <property type="component" value="Unassembled WGS sequence"/>
</dbReference>
<proteinExistence type="predicted"/>
<dbReference type="InterPro" id="IPR003325">
    <property type="entry name" value="TerD"/>
</dbReference>
<name>A0A8H4ARR5_GIGMA</name>
<dbReference type="Gene3D" id="3.10.20.90">
    <property type="entry name" value="Phosphatidylinositol 3-kinase Catalytic Subunit, Chain A, domain 1"/>
    <property type="match status" value="1"/>
</dbReference>
<comment type="caution">
    <text evidence="2">The sequence shown here is derived from an EMBL/GenBank/DDBJ whole genome shotgun (WGS) entry which is preliminary data.</text>
</comment>
<dbReference type="Gene3D" id="2.60.60.30">
    <property type="entry name" value="sav2460 like domains"/>
    <property type="match status" value="1"/>
</dbReference>